<organism evidence="3 4">
    <name type="scientific">Glycomyces sambucus</name>
    <dbReference type="NCBI Taxonomy" id="380244"/>
    <lineage>
        <taxon>Bacteria</taxon>
        <taxon>Bacillati</taxon>
        <taxon>Actinomycetota</taxon>
        <taxon>Actinomycetes</taxon>
        <taxon>Glycomycetales</taxon>
        <taxon>Glycomycetaceae</taxon>
        <taxon>Glycomyces</taxon>
    </lineage>
</organism>
<proteinExistence type="predicted"/>
<sequence length="642" mass="69135">MTDPSAHDLAPPAAGRLARLGGRAARILIALTAALGALVLTPGTAGAQGDAEGCSDYEWHTEWSGCLDELPEGQELQCEAAPQPASPDSGMAGWFAEPGRLDQSEGIGTYSAYGYAGYQLPMYGSQQMSVGGQCVDSVSIPNGADTANALANMEFNLSVATVGAANSMRQAAWEPDTMWGWSNRFMEQGTEVLYRQIFTVFGAVTVGLIGLYLLWRSRQADMNNAVTTVAWAVLILVLVTAVVRWPVKAAEYTDQALTIGMNLSTVLINDDRVEGCIREDGMTQDRYDELKELNGEDFCIDTRSAAVVASDTVSGQVLYQNWLRTMLGQSEEVTYQQRSGEEVLDEEGNPVVVESNAAYKYGPALFAAQAFTWQEAADADDSATYRNDLIEEKQETWQNLVAQIQTEDPEAYANISGQRAWERTGTGFLALLTAIFFSLFDLTASILIILGFMIVRFAIVALPIIGTIALLRPAGGPFKRLVNTVLGAIINVAIFSLAAVIYIWASSRILGTALPVWLQVVLIGLLGVAAWLLLRPGRRIAGLVGGSGPADAFLGRRVSDPDRNGDRERDLERARQRRDDARPEENSETVRSSPRSSSKDSLPEQQTTTSDKPASSTSGSGSGSPASGSSSGGEVYRPARRE</sequence>
<keyword evidence="2" id="KW-0472">Membrane</keyword>
<evidence type="ECO:0000256" key="2">
    <source>
        <dbReference type="SAM" id="Phobius"/>
    </source>
</evidence>
<evidence type="ECO:0000256" key="1">
    <source>
        <dbReference type="SAM" id="MobiDB-lite"/>
    </source>
</evidence>
<feature type="compositionally biased region" description="Low complexity" evidence="1">
    <location>
        <begin position="613"/>
        <end position="633"/>
    </location>
</feature>
<gene>
    <name evidence="3" type="ORF">SAMN05216298_3378</name>
</gene>
<dbReference type="RefSeq" id="WP_091051642.1">
    <property type="nucleotide sequence ID" value="NZ_FNGF01000005.1"/>
</dbReference>
<accession>A0A1G9J2X4</accession>
<dbReference type="STRING" id="380244.SAMN05216298_3378"/>
<feature type="compositionally biased region" description="Polar residues" evidence="1">
    <location>
        <begin position="603"/>
        <end position="612"/>
    </location>
</feature>
<keyword evidence="4" id="KW-1185">Reference proteome</keyword>
<feature type="transmembrane region" description="Helical" evidence="2">
    <location>
        <begin position="516"/>
        <end position="534"/>
    </location>
</feature>
<feature type="transmembrane region" description="Helical" evidence="2">
    <location>
        <begin position="446"/>
        <end position="471"/>
    </location>
</feature>
<name>A0A1G9J2X4_9ACTN</name>
<evidence type="ECO:0008006" key="5">
    <source>
        <dbReference type="Google" id="ProtNLM"/>
    </source>
</evidence>
<evidence type="ECO:0000313" key="3">
    <source>
        <dbReference type="EMBL" id="SDL31672.1"/>
    </source>
</evidence>
<feature type="transmembrane region" description="Helical" evidence="2">
    <location>
        <begin position="227"/>
        <end position="247"/>
    </location>
</feature>
<feature type="region of interest" description="Disordered" evidence="1">
    <location>
        <begin position="554"/>
        <end position="642"/>
    </location>
</feature>
<protein>
    <recommendedName>
        <fullName evidence="5">TrbL/VirB6 plasmid conjugal transfer protein</fullName>
    </recommendedName>
</protein>
<feature type="transmembrane region" description="Helical" evidence="2">
    <location>
        <begin position="192"/>
        <end position="215"/>
    </location>
</feature>
<feature type="transmembrane region" description="Helical" evidence="2">
    <location>
        <begin position="424"/>
        <end position="440"/>
    </location>
</feature>
<keyword evidence="2" id="KW-0812">Transmembrane</keyword>
<evidence type="ECO:0000313" key="4">
    <source>
        <dbReference type="Proteomes" id="UP000198662"/>
    </source>
</evidence>
<feature type="compositionally biased region" description="Basic and acidic residues" evidence="1">
    <location>
        <begin position="557"/>
        <end position="585"/>
    </location>
</feature>
<dbReference type="AlphaFoldDB" id="A0A1G9J2X4"/>
<dbReference type="OrthoDB" id="4480700at2"/>
<keyword evidence="2" id="KW-1133">Transmembrane helix</keyword>
<reference evidence="4" key="1">
    <citation type="submission" date="2016-10" db="EMBL/GenBank/DDBJ databases">
        <authorList>
            <person name="Varghese N."/>
            <person name="Submissions S."/>
        </authorList>
    </citation>
    <scope>NUCLEOTIDE SEQUENCE [LARGE SCALE GENOMIC DNA]</scope>
    <source>
        <strain evidence="4">CGMCC 4.3147</strain>
    </source>
</reference>
<dbReference type="EMBL" id="FNGF01000005">
    <property type="protein sequence ID" value="SDL31672.1"/>
    <property type="molecule type" value="Genomic_DNA"/>
</dbReference>
<feature type="transmembrane region" description="Helical" evidence="2">
    <location>
        <begin position="483"/>
        <end position="504"/>
    </location>
</feature>
<dbReference type="Proteomes" id="UP000198662">
    <property type="component" value="Unassembled WGS sequence"/>
</dbReference>